<organism evidence="1 2">
    <name type="scientific">Thermobifida cellulosilytica TB100</name>
    <dbReference type="NCBI Taxonomy" id="665004"/>
    <lineage>
        <taxon>Bacteria</taxon>
        <taxon>Bacillati</taxon>
        <taxon>Actinomycetota</taxon>
        <taxon>Actinomycetes</taxon>
        <taxon>Streptosporangiales</taxon>
        <taxon>Nocardiopsidaceae</taxon>
        <taxon>Thermobifida</taxon>
    </lineage>
</organism>
<accession>A0A147KHF8</accession>
<dbReference type="AlphaFoldDB" id="A0A147KHF8"/>
<dbReference type="Proteomes" id="UP000074382">
    <property type="component" value="Unassembled WGS sequence"/>
</dbReference>
<protein>
    <submittedName>
        <fullName evidence="1">Uncharacterized protein</fullName>
    </submittedName>
</protein>
<gene>
    <name evidence="1" type="ORF">AC529_10420</name>
</gene>
<dbReference type="EMBL" id="LGEM01000076">
    <property type="protein sequence ID" value="KUP96737.1"/>
    <property type="molecule type" value="Genomic_DNA"/>
</dbReference>
<evidence type="ECO:0000313" key="2">
    <source>
        <dbReference type="Proteomes" id="UP000074382"/>
    </source>
</evidence>
<evidence type="ECO:0000313" key="1">
    <source>
        <dbReference type="EMBL" id="KUP96737.1"/>
    </source>
</evidence>
<dbReference type="STRING" id="665004.AC529_10420"/>
<proteinExistence type="predicted"/>
<reference evidence="2" key="1">
    <citation type="journal article" date="2017" name="Acta Aliment.">
        <title>Plant polysaccharide degrading enzyme system of Thermpbifida cellulosilytica TB100 revealed by de novo genome project data.</title>
        <authorList>
            <person name="Toth A."/>
            <person name="Baka E."/>
            <person name="Luzics S."/>
            <person name="Bata-Vidacs I."/>
            <person name="Nagy I."/>
            <person name="Balint B."/>
            <person name="Herceg R."/>
            <person name="Olasz F."/>
            <person name="Wilk T."/>
            <person name="Nagy T."/>
            <person name="Kriszt B."/>
            <person name="Nagy I."/>
            <person name="Kukolya J."/>
        </authorList>
    </citation>
    <scope>NUCLEOTIDE SEQUENCE [LARGE SCALE GENOMIC DNA]</scope>
    <source>
        <strain evidence="2">TB100</strain>
    </source>
</reference>
<sequence length="150" mass="16293">MAATDDTRHHKAVALDLIDAYAHADRRLVRERSAGISTEAGERIASELKVFAAFLSRRVQDTGVPWRPADTREAVSRTVADLLDPEVELAVVTTWEAYAVGEHEAARVRAQGDPLVFVHMLAAFSAAVGTAVYGREELLPTLRAAAELSD</sequence>
<name>A0A147KHF8_THECS</name>
<dbReference type="PATRIC" id="fig|665004.4.peg.3308"/>
<comment type="caution">
    <text evidence="1">The sequence shown here is derived from an EMBL/GenBank/DDBJ whole genome shotgun (WGS) entry which is preliminary data.</text>
</comment>
<dbReference type="RefSeq" id="WP_068757803.1">
    <property type="nucleotide sequence ID" value="NZ_KQ950184.1"/>
</dbReference>
<dbReference type="OrthoDB" id="3426665at2"/>
<keyword evidence="2" id="KW-1185">Reference proteome</keyword>